<organism evidence="1 2">
    <name type="scientific">Xenopus laevis</name>
    <name type="common">African clawed frog</name>
    <dbReference type="NCBI Taxonomy" id="8355"/>
    <lineage>
        <taxon>Eukaryota</taxon>
        <taxon>Metazoa</taxon>
        <taxon>Chordata</taxon>
        <taxon>Craniata</taxon>
        <taxon>Vertebrata</taxon>
        <taxon>Euteleostomi</taxon>
        <taxon>Amphibia</taxon>
        <taxon>Batrachia</taxon>
        <taxon>Anura</taxon>
        <taxon>Pipoidea</taxon>
        <taxon>Pipidae</taxon>
        <taxon>Xenopodinae</taxon>
        <taxon>Xenopus</taxon>
        <taxon>Xenopus</taxon>
    </lineage>
</organism>
<gene>
    <name evidence="1" type="ORF">XELAEV_18040894mg</name>
</gene>
<reference evidence="2" key="1">
    <citation type="journal article" date="2016" name="Nature">
        <title>Genome evolution in the allotetraploid frog Xenopus laevis.</title>
        <authorList>
            <person name="Session A.M."/>
            <person name="Uno Y."/>
            <person name="Kwon T."/>
            <person name="Chapman J.A."/>
            <person name="Toyoda A."/>
            <person name="Takahashi S."/>
            <person name="Fukui A."/>
            <person name="Hikosaka A."/>
            <person name="Suzuki A."/>
            <person name="Kondo M."/>
            <person name="van Heeringen S.J."/>
            <person name="Quigley I."/>
            <person name="Heinz S."/>
            <person name="Ogino H."/>
            <person name="Ochi H."/>
            <person name="Hellsten U."/>
            <person name="Lyons J.B."/>
            <person name="Simakov O."/>
            <person name="Putnam N."/>
            <person name="Stites J."/>
            <person name="Kuroki Y."/>
            <person name="Tanaka T."/>
            <person name="Michiue T."/>
            <person name="Watanabe M."/>
            <person name="Bogdanovic O."/>
            <person name="Lister R."/>
            <person name="Georgiou G."/>
            <person name="Paranjpe S.S."/>
            <person name="van Kruijsbergen I."/>
            <person name="Shu S."/>
            <person name="Carlson J."/>
            <person name="Kinoshita T."/>
            <person name="Ohta Y."/>
            <person name="Mawaribuchi S."/>
            <person name="Jenkins J."/>
            <person name="Grimwood J."/>
            <person name="Schmutz J."/>
            <person name="Mitros T."/>
            <person name="Mozaffari S.V."/>
            <person name="Suzuki Y."/>
            <person name="Haramoto Y."/>
            <person name="Yamamoto T.S."/>
            <person name="Takagi C."/>
            <person name="Heald R."/>
            <person name="Miller K."/>
            <person name="Haudenschild C."/>
            <person name="Kitzman J."/>
            <person name="Nakayama T."/>
            <person name="Izutsu Y."/>
            <person name="Robert J."/>
            <person name="Fortriede J."/>
            <person name="Burns K."/>
            <person name="Lotay V."/>
            <person name="Karimi K."/>
            <person name="Yasuoka Y."/>
            <person name="Dichmann D.S."/>
            <person name="Flajnik M.F."/>
            <person name="Houston D.W."/>
            <person name="Shendure J."/>
            <person name="DuPasquier L."/>
            <person name="Vize P.D."/>
            <person name="Zorn A.M."/>
            <person name="Ito M."/>
            <person name="Marcotte E.M."/>
            <person name="Wallingford J.B."/>
            <person name="Ito Y."/>
            <person name="Asashima M."/>
            <person name="Ueno N."/>
            <person name="Matsuda Y."/>
            <person name="Veenstra G.J."/>
            <person name="Fujiyama A."/>
            <person name="Harland R.M."/>
            <person name="Taira M."/>
            <person name="Rokhsar D.S."/>
        </authorList>
    </citation>
    <scope>NUCLEOTIDE SEQUENCE [LARGE SCALE GENOMIC DNA]</scope>
    <source>
        <strain evidence="2">J</strain>
    </source>
</reference>
<protein>
    <submittedName>
        <fullName evidence="1">Uncharacterized protein</fullName>
    </submittedName>
</protein>
<name>A0A974CAZ5_XENLA</name>
<evidence type="ECO:0000313" key="1">
    <source>
        <dbReference type="EMBL" id="OCT69582.1"/>
    </source>
</evidence>
<evidence type="ECO:0000313" key="2">
    <source>
        <dbReference type="Proteomes" id="UP000694892"/>
    </source>
</evidence>
<accession>A0A974CAZ5</accession>
<proteinExistence type="predicted"/>
<sequence length="105" mass="11314">MSLMNPSCCARTDTCNVLRLRRPLAPVLHHCIPCARSVPGWKALNQVTANESIRRALRGARFLKDEIFPPLKTQMVLGGACCATAVPIRLPPGNPQGGAKPAVNM</sequence>
<dbReference type="AlphaFoldDB" id="A0A974CAZ5"/>
<dbReference type="EMBL" id="CM004480">
    <property type="protein sequence ID" value="OCT69582.1"/>
    <property type="molecule type" value="Genomic_DNA"/>
</dbReference>
<dbReference type="Proteomes" id="UP000694892">
    <property type="component" value="Chromosome 8L"/>
</dbReference>